<evidence type="ECO:0000313" key="3">
    <source>
        <dbReference type="Proteomes" id="UP001162164"/>
    </source>
</evidence>
<sequence length="301" mass="34536">MSNKPTNVYTHIDTFPDISSHSLIVKPILVEEKPKLNKFKCSSSENNIKNINKAIKQKIVSKVKSWSSRDKYTVNENIEVEADLAESFRNLGITADTSDEIANSNLMRARDSLDNLKDENCKITDDSRCHSCSSAPESRERNPPESPKSSPLLSDTSKPSTSGGKSQLWEHFEKPTRRNRKEYKRKKKTATNMEQPKHENISMPIEGNSCLKKTPDEARAKSENDIDVTESEFPYKYSYFPKNSKSVVFTNEVYVVYFNGDEVVCESKEPLKKDVEQQVRNKEMRHGHLLKTQEKYNLCLF</sequence>
<organism evidence="2 3">
    <name type="scientific">Molorchus minor</name>
    <dbReference type="NCBI Taxonomy" id="1323400"/>
    <lineage>
        <taxon>Eukaryota</taxon>
        <taxon>Metazoa</taxon>
        <taxon>Ecdysozoa</taxon>
        <taxon>Arthropoda</taxon>
        <taxon>Hexapoda</taxon>
        <taxon>Insecta</taxon>
        <taxon>Pterygota</taxon>
        <taxon>Neoptera</taxon>
        <taxon>Endopterygota</taxon>
        <taxon>Coleoptera</taxon>
        <taxon>Polyphaga</taxon>
        <taxon>Cucujiformia</taxon>
        <taxon>Chrysomeloidea</taxon>
        <taxon>Cerambycidae</taxon>
        <taxon>Lamiinae</taxon>
        <taxon>Monochamini</taxon>
        <taxon>Molorchus</taxon>
    </lineage>
</organism>
<gene>
    <name evidence="2" type="ORF">NQ317_000158</name>
</gene>
<dbReference type="Proteomes" id="UP001162164">
    <property type="component" value="Unassembled WGS sequence"/>
</dbReference>
<feature type="compositionally biased region" description="Polar residues" evidence="1">
    <location>
        <begin position="155"/>
        <end position="165"/>
    </location>
</feature>
<accession>A0ABQ9JFD0</accession>
<feature type="compositionally biased region" description="Basic residues" evidence="1">
    <location>
        <begin position="177"/>
        <end position="189"/>
    </location>
</feature>
<proteinExistence type="predicted"/>
<evidence type="ECO:0000313" key="2">
    <source>
        <dbReference type="EMBL" id="KAJ8976725.1"/>
    </source>
</evidence>
<feature type="region of interest" description="Disordered" evidence="1">
    <location>
        <begin position="125"/>
        <end position="195"/>
    </location>
</feature>
<protein>
    <submittedName>
        <fullName evidence="2">Uncharacterized protein</fullName>
    </submittedName>
</protein>
<evidence type="ECO:0000256" key="1">
    <source>
        <dbReference type="SAM" id="MobiDB-lite"/>
    </source>
</evidence>
<keyword evidence="3" id="KW-1185">Reference proteome</keyword>
<dbReference type="EMBL" id="JAPWTJ010000637">
    <property type="protein sequence ID" value="KAJ8976725.1"/>
    <property type="molecule type" value="Genomic_DNA"/>
</dbReference>
<name>A0ABQ9JFD0_9CUCU</name>
<reference evidence="2" key="1">
    <citation type="journal article" date="2023" name="Insect Mol. Biol.">
        <title>Genome sequencing provides insights into the evolution of gene families encoding plant cell wall-degrading enzymes in longhorned beetles.</title>
        <authorList>
            <person name="Shin N.R."/>
            <person name="Okamura Y."/>
            <person name="Kirsch R."/>
            <person name="Pauchet Y."/>
        </authorList>
    </citation>
    <scope>NUCLEOTIDE SEQUENCE</scope>
    <source>
        <strain evidence="2">MMC_N1</strain>
    </source>
</reference>
<comment type="caution">
    <text evidence="2">The sequence shown here is derived from an EMBL/GenBank/DDBJ whole genome shotgun (WGS) entry which is preliminary data.</text>
</comment>